<keyword evidence="2 8" id="KW-0436">Ligase</keyword>
<evidence type="ECO:0000256" key="7">
    <source>
        <dbReference type="ARBA" id="ARBA00047552"/>
    </source>
</evidence>
<keyword evidence="4 8" id="KW-0067">ATP-binding</keyword>
<evidence type="ECO:0000259" key="10">
    <source>
        <dbReference type="Pfam" id="PF08264"/>
    </source>
</evidence>
<comment type="subcellular location">
    <subcellularLocation>
        <location evidence="8">Cytoplasm</location>
    </subcellularLocation>
</comment>
<dbReference type="NCBIfam" id="NF000540">
    <property type="entry name" value="alt_ValS"/>
    <property type="match status" value="1"/>
</dbReference>
<feature type="domain" description="Methionyl/Valyl/Leucyl/Isoleucyl-tRNA synthetase anticodon-binding" evidence="10">
    <location>
        <begin position="666"/>
        <end position="808"/>
    </location>
</feature>
<sequence length="860" mass="96436">MSPVSTVPDKPVLEGLEEVWSARWQEQGTYTFDRSRSRDEIYSIDTPPPTVSGSLHVGHVFSYTHTDLIARYQRMRGKEVFYPMGWDDNGLPTERRVQNYYGVRCDPSLPYDPDFTPPAKPDAKRQVAISRRNFIELCNELVQEDEKVFESLWRTLGLSVDWSQTYTTIGADSQTVSQRAFLRNVARGEAYQQDAPTLWDVTYQTAVAQAELEARDYPGAYHRVAYHHADGPVYIETTRPELTPAAVALIAHPDDERYQHLFGSTVTSPIFGVEVPVIAHTLADPEKGSGIVHCCTFGDLTDVQWWREFDLPNRTVIARDGRILREVPDWITTDAGRELFAELSGKTTFTARELITEALKASGDLDGEPEPTQRMTNFYERGDKPLEIVSTRQWYITNGGRDADLRSALVARGDEIEWIPGYMQSRYSNWIEGLNGDWLISRQRFFGIPFPVWYPLDDDSQPRYDAPIFAEEAALPVDPASQAPPGYDEAQRGQPGGFMADPDVLDTWATSSLTPQIVCGWERDPELFEKTFPMDLRPQAHDIIRTWLFSTVTRSHLEHGEVPWSHAALSGFVVDPDRKKMSKSKGNVVVPDEILAKYGSDAVRWRAAGARPGADSPFDEGQMKVGRRLSMKVLNASKFVLASPEQYGLGADASLLDPALVTEPLDLAMLRRLRQVVEDATEHLDEYDYASALEVTEKFFWDFCDDYLELVKERARRDDASGTSAKAAFVLALSVQLRLLAPFLPYVTEEVWSWWQEGSIHRSSWPDADVDLATVPRDPAVLTRAAEALAGIRGAKSVAKVSQRTEVTAVTVRAQQEALDLLQHALDDVKAAGRVVGTVELVPSDDGDEMRVDAVLAEAE</sequence>
<dbReference type="Gene3D" id="3.90.740.10">
    <property type="entry name" value="Valyl/Leucyl/Isoleucyl-tRNA synthetase, editing domain"/>
    <property type="match status" value="1"/>
</dbReference>
<dbReference type="NCBIfam" id="NF009687">
    <property type="entry name" value="PRK13208.1"/>
    <property type="match status" value="1"/>
</dbReference>
<dbReference type="PANTHER" id="PTHR11946">
    <property type="entry name" value="VALYL-TRNA SYNTHETASES"/>
    <property type="match status" value="1"/>
</dbReference>
<dbReference type="AlphaFoldDB" id="A0A5C8NN68"/>
<dbReference type="InterPro" id="IPR014729">
    <property type="entry name" value="Rossmann-like_a/b/a_fold"/>
</dbReference>
<dbReference type="RefSeq" id="WP_147684053.1">
    <property type="nucleotide sequence ID" value="NZ_VDUX01000002.1"/>
</dbReference>
<dbReference type="EC" id="6.1.1.9" evidence="8"/>
<dbReference type="InterPro" id="IPR009080">
    <property type="entry name" value="tRNAsynth_Ia_anticodon-bd"/>
</dbReference>
<dbReference type="SUPFAM" id="SSF50677">
    <property type="entry name" value="ValRS/IleRS/LeuRS editing domain"/>
    <property type="match status" value="1"/>
</dbReference>
<dbReference type="GO" id="GO:0004832">
    <property type="term" value="F:valine-tRNA ligase activity"/>
    <property type="evidence" value="ECO:0007669"/>
    <property type="project" value="UniProtKB-UniRule"/>
</dbReference>
<name>A0A5C8NN68_9ACTN</name>
<feature type="binding site" evidence="8">
    <location>
        <position position="583"/>
    </location>
    <ligand>
        <name>ATP</name>
        <dbReference type="ChEBI" id="CHEBI:30616"/>
    </ligand>
</feature>
<evidence type="ECO:0000256" key="1">
    <source>
        <dbReference type="ARBA" id="ARBA00022490"/>
    </source>
</evidence>
<dbReference type="Proteomes" id="UP000321571">
    <property type="component" value="Unassembled WGS sequence"/>
</dbReference>
<proteinExistence type="inferred from homology"/>
<comment type="domain">
    <text evidence="8">ValRS has two distinct active sites: one for aminoacylation and one for editing. The misactivated threonine is translocated from the active site to the editing site.</text>
</comment>
<dbReference type="GO" id="GO:0005524">
    <property type="term" value="F:ATP binding"/>
    <property type="evidence" value="ECO:0007669"/>
    <property type="project" value="UniProtKB-UniRule"/>
</dbReference>
<dbReference type="HAMAP" id="MF_02005">
    <property type="entry name" value="Val_tRNA_synth_type2"/>
    <property type="match status" value="1"/>
</dbReference>
<dbReference type="InterPro" id="IPR002303">
    <property type="entry name" value="Valyl-tRNA_ligase"/>
</dbReference>
<keyword evidence="6 8" id="KW-0030">Aminoacyl-tRNA synthetase</keyword>
<keyword evidence="3 8" id="KW-0547">Nucleotide-binding</keyword>
<dbReference type="InterPro" id="IPR002300">
    <property type="entry name" value="aa-tRNA-synth_Ia"/>
</dbReference>
<dbReference type="InterPro" id="IPR001412">
    <property type="entry name" value="aa-tRNA-synth_I_CS"/>
</dbReference>
<dbReference type="Gene3D" id="3.40.50.620">
    <property type="entry name" value="HUPs"/>
    <property type="match status" value="2"/>
</dbReference>
<evidence type="ECO:0000313" key="12">
    <source>
        <dbReference type="Proteomes" id="UP000321571"/>
    </source>
</evidence>
<comment type="similarity">
    <text evidence="8">Belongs to the class-I aminoacyl-tRNA synthetase family. ValS type 2 subfamily.</text>
</comment>
<comment type="function">
    <text evidence="8">Catalyzes the attachment of valine to tRNA(Val). As ValRS can inadvertently accommodate and process structurally similar amino acids such as threonine, to avoid such errors, it has a 'posttransfer' editing activity that hydrolyzes mischarged Thr-tRNA(Val) in a tRNA-dependent manner.</text>
</comment>
<dbReference type="EMBL" id="VDUX01000002">
    <property type="protein sequence ID" value="TXL61893.1"/>
    <property type="molecule type" value="Genomic_DNA"/>
</dbReference>
<dbReference type="GO" id="GO:0002161">
    <property type="term" value="F:aminoacyl-tRNA deacylase activity"/>
    <property type="evidence" value="ECO:0007669"/>
    <property type="project" value="InterPro"/>
</dbReference>
<evidence type="ECO:0000256" key="4">
    <source>
        <dbReference type="ARBA" id="ARBA00022840"/>
    </source>
</evidence>
<dbReference type="SUPFAM" id="SSF52374">
    <property type="entry name" value="Nucleotidylyl transferase"/>
    <property type="match status" value="1"/>
</dbReference>
<dbReference type="Pfam" id="PF00133">
    <property type="entry name" value="tRNA-synt_1"/>
    <property type="match status" value="1"/>
</dbReference>
<protein>
    <recommendedName>
        <fullName evidence="8">Valine--tRNA ligase</fullName>
        <ecNumber evidence="8">6.1.1.9</ecNumber>
    </recommendedName>
    <alternativeName>
        <fullName evidence="8">Valyl-tRNA synthetase</fullName>
        <shortName evidence="8">ValRS</shortName>
    </alternativeName>
</protein>
<dbReference type="Gene3D" id="1.10.730.10">
    <property type="entry name" value="Isoleucyl-tRNA Synthetase, Domain 1"/>
    <property type="match status" value="1"/>
</dbReference>
<keyword evidence="1 8" id="KW-0963">Cytoplasm</keyword>
<dbReference type="InterPro" id="IPR009008">
    <property type="entry name" value="Val/Leu/Ile-tRNA-synth_edit"/>
</dbReference>
<feature type="short sequence motif" description="'KMSKS' region" evidence="8">
    <location>
        <begin position="580"/>
        <end position="584"/>
    </location>
</feature>
<organism evidence="11 12">
    <name type="scientific">Aeromicrobium terrae</name>
    <dbReference type="NCBI Taxonomy" id="2498846"/>
    <lineage>
        <taxon>Bacteria</taxon>
        <taxon>Bacillati</taxon>
        <taxon>Actinomycetota</taxon>
        <taxon>Actinomycetes</taxon>
        <taxon>Propionibacteriales</taxon>
        <taxon>Nocardioidaceae</taxon>
        <taxon>Aeromicrobium</taxon>
    </lineage>
</organism>
<evidence type="ECO:0000313" key="11">
    <source>
        <dbReference type="EMBL" id="TXL61893.1"/>
    </source>
</evidence>
<evidence type="ECO:0000256" key="2">
    <source>
        <dbReference type="ARBA" id="ARBA00022598"/>
    </source>
</evidence>
<comment type="subunit">
    <text evidence="8">Monomer.</text>
</comment>
<dbReference type="GO" id="GO:0005829">
    <property type="term" value="C:cytosol"/>
    <property type="evidence" value="ECO:0007669"/>
    <property type="project" value="TreeGrafter"/>
</dbReference>
<dbReference type="GO" id="GO:0006438">
    <property type="term" value="P:valyl-tRNA aminoacylation"/>
    <property type="evidence" value="ECO:0007669"/>
    <property type="project" value="UniProtKB-UniRule"/>
</dbReference>
<evidence type="ECO:0000256" key="6">
    <source>
        <dbReference type="ARBA" id="ARBA00023146"/>
    </source>
</evidence>
<reference evidence="11 12" key="1">
    <citation type="submission" date="2019-06" db="EMBL/GenBank/DDBJ databases">
        <title>Aeromicrobium sp. nov., isolated from a maize field.</title>
        <authorList>
            <person name="Lin S.-Y."/>
            <person name="Tsai C.-F."/>
            <person name="Young C.-C."/>
        </authorList>
    </citation>
    <scope>NUCLEOTIDE SEQUENCE [LARGE SCALE GENOMIC DNA]</scope>
    <source>
        <strain evidence="11 12">CC-CFT486</strain>
    </source>
</reference>
<keyword evidence="5 8" id="KW-0648">Protein biosynthesis</keyword>
<dbReference type="PANTHER" id="PTHR11946:SF93">
    <property type="entry name" value="VALINE--TRNA LIGASE, CHLOROPLASTIC_MITOCHONDRIAL 2"/>
    <property type="match status" value="1"/>
</dbReference>
<accession>A0A5C8NN68</accession>
<feature type="domain" description="Aminoacyl-tRNA synthetase class Ia" evidence="9">
    <location>
        <begin position="21"/>
        <end position="615"/>
    </location>
</feature>
<dbReference type="OrthoDB" id="9810365at2"/>
<evidence type="ECO:0000256" key="3">
    <source>
        <dbReference type="ARBA" id="ARBA00022741"/>
    </source>
</evidence>
<dbReference type="PROSITE" id="PS00178">
    <property type="entry name" value="AA_TRNA_LIGASE_I"/>
    <property type="match status" value="1"/>
</dbReference>
<feature type="short sequence motif" description="'HIGH' region" evidence="8">
    <location>
        <begin position="49"/>
        <end position="59"/>
    </location>
</feature>
<comment type="caution">
    <text evidence="11">The sequence shown here is derived from an EMBL/GenBank/DDBJ whole genome shotgun (WGS) entry which is preliminary data.</text>
</comment>
<evidence type="ECO:0000256" key="8">
    <source>
        <dbReference type="HAMAP-Rule" id="MF_02005"/>
    </source>
</evidence>
<comment type="catalytic activity">
    <reaction evidence="7 8">
        <text>tRNA(Val) + L-valine + ATP = L-valyl-tRNA(Val) + AMP + diphosphate</text>
        <dbReference type="Rhea" id="RHEA:10704"/>
        <dbReference type="Rhea" id="RHEA-COMP:9672"/>
        <dbReference type="Rhea" id="RHEA-COMP:9708"/>
        <dbReference type="ChEBI" id="CHEBI:30616"/>
        <dbReference type="ChEBI" id="CHEBI:33019"/>
        <dbReference type="ChEBI" id="CHEBI:57762"/>
        <dbReference type="ChEBI" id="CHEBI:78442"/>
        <dbReference type="ChEBI" id="CHEBI:78537"/>
        <dbReference type="ChEBI" id="CHEBI:456215"/>
        <dbReference type="EC" id="6.1.1.9"/>
    </reaction>
</comment>
<evidence type="ECO:0000259" key="9">
    <source>
        <dbReference type="Pfam" id="PF00133"/>
    </source>
</evidence>
<dbReference type="InterPro" id="IPR013155">
    <property type="entry name" value="M/V/L/I-tRNA-synth_anticd-bd"/>
</dbReference>
<dbReference type="CDD" id="cd07962">
    <property type="entry name" value="Anticodon_Ia_Val"/>
    <property type="match status" value="1"/>
</dbReference>
<dbReference type="InterPro" id="IPR022874">
    <property type="entry name" value="Valine-tRNA_ligase_type_2"/>
</dbReference>
<evidence type="ECO:0000256" key="5">
    <source>
        <dbReference type="ARBA" id="ARBA00022917"/>
    </source>
</evidence>
<dbReference type="SUPFAM" id="SSF47323">
    <property type="entry name" value="Anticodon-binding domain of a subclass of class I aminoacyl-tRNA synthetases"/>
    <property type="match status" value="1"/>
</dbReference>
<keyword evidence="12" id="KW-1185">Reference proteome</keyword>
<dbReference type="PRINTS" id="PR00986">
    <property type="entry name" value="TRNASYNTHVAL"/>
</dbReference>
<dbReference type="InterPro" id="IPR048044">
    <property type="entry name" value="Valyl-tRNA_ligase_actino"/>
</dbReference>
<dbReference type="InterPro" id="IPR033705">
    <property type="entry name" value="Anticodon_Ia_Val"/>
</dbReference>
<dbReference type="Pfam" id="PF08264">
    <property type="entry name" value="Anticodon_1"/>
    <property type="match status" value="1"/>
</dbReference>
<gene>
    <name evidence="8 11" type="primary">valS</name>
    <name evidence="11" type="ORF">FHP06_04015</name>
</gene>